<dbReference type="GO" id="GO:0016226">
    <property type="term" value="P:iron-sulfur cluster assembly"/>
    <property type="evidence" value="ECO:0007669"/>
    <property type="project" value="TreeGrafter"/>
</dbReference>
<dbReference type="PANTHER" id="PTHR22602:SF0">
    <property type="entry name" value="TRANSFERASE CAF17, MITOCHONDRIAL-RELATED"/>
    <property type="match status" value="1"/>
</dbReference>
<protein>
    <recommendedName>
        <fullName evidence="1">GCVT N-terminal domain-containing protein</fullName>
    </recommendedName>
</protein>
<dbReference type="NCBIfam" id="TIGR03317">
    <property type="entry name" value="ygfZ_signature"/>
    <property type="match status" value="1"/>
</dbReference>
<sequence length="319" mass="37013">MKNTWESVLNEKNIKIKEYCINNDNPSAFPLSIFAILEITGNDRYAFLQNQFTNDLDNNKLTSQLSAWCNPKGKVIANFIIINTKSSYLLIFKKDLKDYVFKKLNMYILRSEVTINDISDLYLLLGLSNLNKLELNNSSILLEDGDVEFINKQYITRLPDFSGRYLIAGNTKSFKNTIEELKEKIEFVNDTTWELLDILSKIPWIAFENKERYLPQMINLDKLKAVSFKKGCFTGQEVIARIHYRGRVKRCLELIKSKYEMHAGCYLYLKNTGKKVGEILNSSYKIDDAFFGLAVIESDKLDNELFADRLEKEKINIIP</sequence>
<dbReference type="PIRSF" id="PIRSF006487">
    <property type="entry name" value="GcvT"/>
    <property type="match status" value="1"/>
</dbReference>
<dbReference type="InterPro" id="IPR017703">
    <property type="entry name" value="YgfZ/GCV_T_CS"/>
</dbReference>
<dbReference type="Pfam" id="PF01571">
    <property type="entry name" value="GCV_T"/>
    <property type="match status" value="1"/>
</dbReference>
<dbReference type="Gene3D" id="3.30.70.1630">
    <property type="match status" value="1"/>
</dbReference>
<dbReference type="Gene3D" id="2.40.30.160">
    <property type="match status" value="1"/>
</dbReference>
<proteinExistence type="predicted"/>
<feature type="domain" description="GCVT N-terminal" evidence="1">
    <location>
        <begin position="29"/>
        <end position="127"/>
    </location>
</feature>
<accession>A0A381XR49</accession>
<dbReference type="AlphaFoldDB" id="A0A381XR49"/>
<evidence type="ECO:0000313" key="2">
    <source>
        <dbReference type="EMBL" id="SVA66881.1"/>
    </source>
</evidence>
<dbReference type="EMBL" id="UINC01015978">
    <property type="protein sequence ID" value="SVA66881.1"/>
    <property type="molecule type" value="Genomic_DNA"/>
</dbReference>
<dbReference type="SUPFAM" id="SSF103025">
    <property type="entry name" value="Folate-binding domain"/>
    <property type="match status" value="1"/>
</dbReference>
<gene>
    <name evidence="2" type="ORF">METZ01_LOCUS119735</name>
</gene>
<name>A0A381XR49_9ZZZZ</name>
<reference evidence="2" key="1">
    <citation type="submission" date="2018-05" db="EMBL/GenBank/DDBJ databases">
        <authorList>
            <person name="Lanie J.A."/>
            <person name="Ng W.-L."/>
            <person name="Kazmierczak K.M."/>
            <person name="Andrzejewski T.M."/>
            <person name="Davidsen T.M."/>
            <person name="Wayne K.J."/>
            <person name="Tettelin H."/>
            <person name="Glass J.I."/>
            <person name="Rusch D."/>
            <person name="Podicherti R."/>
            <person name="Tsui H.-C.T."/>
            <person name="Winkler M.E."/>
        </authorList>
    </citation>
    <scope>NUCLEOTIDE SEQUENCE</scope>
</reference>
<evidence type="ECO:0000259" key="1">
    <source>
        <dbReference type="Pfam" id="PF01571"/>
    </source>
</evidence>
<organism evidence="2">
    <name type="scientific">marine metagenome</name>
    <dbReference type="NCBI Taxonomy" id="408172"/>
    <lineage>
        <taxon>unclassified sequences</taxon>
        <taxon>metagenomes</taxon>
        <taxon>ecological metagenomes</taxon>
    </lineage>
</organism>
<dbReference type="PANTHER" id="PTHR22602">
    <property type="entry name" value="TRANSFERASE CAF17, MITOCHONDRIAL-RELATED"/>
    <property type="match status" value="1"/>
</dbReference>
<dbReference type="Gene3D" id="3.30.70.1400">
    <property type="entry name" value="Aminomethyltransferase beta-barrel domains"/>
    <property type="match status" value="1"/>
</dbReference>
<dbReference type="InterPro" id="IPR006222">
    <property type="entry name" value="GCVT_N"/>
</dbReference>
<dbReference type="InterPro" id="IPR045179">
    <property type="entry name" value="YgfZ/GcvT"/>
</dbReference>